<keyword evidence="6" id="KW-1185">Reference proteome</keyword>
<dbReference type="Pfam" id="PF00025">
    <property type="entry name" value="Arf"/>
    <property type="match status" value="1"/>
</dbReference>
<evidence type="ECO:0000313" key="5">
    <source>
        <dbReference type="EMBL" id="KAK7238596.1"/>
    </source>
</evidence>
<dbReference type="NCBIfam" id="TIGR00231">
    <property type="entry name" value="small_GTP"/>
    <property type="match status" value="1"/>
</dbReference>
<dbReference type="EMBL" id="JBBJCI010000229">
    <property type="protein sequence ID" value="KAK7238596.1"/>
    <property type="molecule type" value="Genomic_DNA"/>
</dbReference>
<name>A0ABR1FTY1_AURAN</name>
<proteinExistence type="inferred from homology"/>
<dbReference type="SUPFAM" id="SSF52540">
    <property type="entry name" value="P-loop containing nucleoside triphosphate hydrolases"/>
    <property type="match status" value="1"/>
</dbReference>
<dbReference type="PROSITE" id="PS51417">
    <property type="entry name" value="ARF"/>
    <property type="match status" value="1"/>
</dbReference>
<comment type="similarity">
    <text evidence="3">Belongs to the small GTPase superfamily. Arf family.</text>
</comment>
<evidence type="ECO:0000256" key="2">
    <source>
        <dbReference type="ARBA" id="ARBA00023134"/>
    </source>
</evidence>
<evidence type="ECO:0000256" key="4">
    <source>
        <dbReference type="SAM" id="MobiDB-lite"/>
    </source>
</evidence>
<dbReference type="InterPro" id="IPR027417">
    <property type="entry name" value="P-loop_NTPase"/>
</dbReference>
<feature type="region of interest" description="Disordered" evidence="4">
    <location>
        <begin position="12"/>
        <end position="51"/>
    </location>
</feature>
<accession>A0ABR1FTY1</accession>
<dbReference type="SMART" id="SM00177">
    <property type="entry name" value="ARF"/>
    <property type="match status" value="1"/>
</dbReference>
<evidence type="ECO:0000256" key="1">
    <source>
        <dbReference type="ARBA" id="ARBA00022741"/>
    </source>
</evidence>
<dbReference type="Gene3D" id="3.40.50.300">
    <property type="entry name" value="P-loop containing nucleotide triphosphate hydrolases"/>
    <property type="match status" value="1"/>
</dbReference>
<sequence>MGLLVRPPRLWRRPSLENAAGQPPGPGTGRRGAPSRCRAGPGRARRAPRAAGASVFPRAQTLLRKLKRRTTARILVLGLDNSGKTTILKKLSEEDISHIMPTQGFNIKSLMQDGFKLNVWDIGGQKSIRPYWRNYFDQTDALVYVIDSADSRRMEETATELGQLARSARVDEAKLSEIPVLCFANKCDLMNAMEEEEIEENVNPVLKGRNFKIQKCSAKTGVGLQDGMEWLVDQLNNGAD</sequence>
<dbReference type="InterPro" id="IPR044612">
    <property type="entry name" value="ARL2/3"/>
</dbReference>
<evidence type="ECO:0000313" key="6">
    <source>
        <dbReference type="Proteomes" id="UP001363151"/>
    </source>
</evidence>
<dbReference type="PANTHER" id="PTHR45697">
    <property type="entry name" value="ADP-RIBOSYLATION FACTOR-LIKE PROTEIN 2-RELATED"/>
    <property type="match status" value="1"/>
</dbReference>
<dbReference type="SMART" id="SM00178">
    <property type="entry name" value="SAR"/>
    <property type="match status" value="1"/>
</dbReference>
<dbReference type="PRINTS" id="PR00328">
    <property type="entry name" value="SAR1GTPBP"/>
</dbReference>
<keyword evidence="2 3" id="KW-0342">GTP-binding</keyword>
<keyword evidence="1 3" id="KW-0547">Nucleotide-binding</keyword>
<organism evidence="5 6">
    <name type="scientific">Aureococcus anophagefferens</name>
    <name type="common">Harmful bloom alga</name>
    <dbReference type="NCBI Taxonomy" id="44056"/>
    <lineage>
        <taxon>Eukaryota</taxon>
        <taxon>Sar</taxon>
        <taxon>Stramenopiles</taxon>
        <taxon>Ochrophyta</taxon>
        <taxon>Pelagophyceae</taxon>
        <taxon>Pelagomonadales</taxon>
        <taxon>Pelagomonadaceae</taxon>
        <taxon>Aureococcus</taxon>
    </lineage>
</organism>
<reference evidence="5 6" key="1">
    <citation type="submission" date="2024-03" db="EMBL/GenBank/DDBJ databases">
        <title>Aureococcus anophagefferens CCMP1851 and Kratosvirus quantuckense: Draft genome of a second virus-susceptible host strain in the model system.</title>
        <authorList>
            <person name="Chase E."/>
            <person name="Truchon A.R."/>
            <person name="Schepens W."/>
            <person name="Wilhelm S.W."/>
        </authorList>
    </citation>
    <scope>NUCLEOTIDE SEQUENCE [LARGE SCALE GENOMIC DNA]</scope>
    <source>
        <strain evidence="5 6">CCMP1851</strain>
    </source>
</reference>
<gene>
    <name evidence="5" type="primary">ARL3</name>
    <name evidence="5" type="ORF">SO694_00020158</name>
</gene>
<evidence type="ECO:0000256" key="3">
    <source>
        <dbReference type="RuleBase" id="RU003925"/>
    </source>
</evidence>
<feature type="compositionally biased region" description="Low complexity" evidence="4">
    <location>
        <begin position="31"/>
        <end position="42"/>
    </location>
</feature>
<dbReference type="InterPro" id="IPR005225">
    <property type="entry name" value="Small_GTP-bd"/>
</dbReference>
<comment type="caution">
    <text evidence="5">The sequence shown here is derived from an EMBL/GenBank/DDBJ whole genome shotgun (WGS) entry which is preliminary data.</text>
</comment>
<dbReference type="Proteomes" id="UP001363151">
    <property type="component" value="Unassembled WGS sequence"/>
</dbReference>
<dbReference type="InterPro" id="IPR006689">
    <property type="entry name" value="Small_GTPase_ARF/SAR"/>
</dbReference>
<protein>
    <submittedName>
        <fullName evidence="5">GTP binding protein</fullName>
    </submittedName>
</protein>